<protein>
    <recommendedName>
        <fullName evidence="4">Transposase</fullName>
    </recommendedName>
</protein>
<dbReference type="AlphaFoldDB" id="A0A1M4XXX8"/>
<name>A0A1M4XXX8_9FIRM</name>
<keyword evidence="1" id="KW-0175">Coiled coil</keyword>
<evidence type="ECO:0008006" key="4">
    <source>
        <dbReference type="Google" id="ProtNLM"/>
    </source>
</evidence>
<keyword evidence="3" id="KW-1185">Reference proteome</keyword>
<dbReference type="OrthoDB" id="7375452at2"/>
<evidence type="ECO:0000256" key="1">
    <source>
        <dbReference type="SAM" id="Coils"/>
    </source>
</evidence>
<dbReference type="EMBL" id="FQUW01000012">
    <property type="protein sequence ID" value="SHE98295.1"/>
    <property type="molecule type" value="Genomic_DNA"/>
</dbReference>
<reference evidence="3" key="1">
    <citation type="submission" date="2016-11" db="EMBL/GenBank/DDBJ databases">
        <authorList>
            <person name="Varghese N."/>
            <person name="Submissions S."/>
        </authorList>
    </citation>
    <scope>NUCLEOTIDE SEQUENCE [LARGE SCALE GENOMIC DNA]</scope>
    <source>
        <strain evidence="3">DSM 11792</strain>
    </source>
</reference>
<dbReference type="Proteomes" id="UP000184196">
    <property type="component" value="Unassembled WGS sequence"/>
</dbReference>
<dbReference type="RefSeq" id="WP_073164134.1">
    <property type="nucleotide sequence ID" value="NZ_FQUW01000012.1"/>
</dbReference>
<feature type="coiled-coil region" evidence="1">
    <location>
        <begin position="135"/>
        <end position="162"/>
    </location>
</feature>
<proteinExistence type="predicted"/>
<evidence type="ECO:0000313" key="2">
    <source>
        <dbReference type="EMBL" id="SHE98295.1"/>
    </source>
</evidence>
<organism evidence="2 3">
    <name type="scientific">Desulfofundulus australicus DSM 11792</name>
    <dbReference type="NCBI Taxonomy" id="1121425"/>
    <lineage>
        <taxon>Bacteria</taxon>
        <taxon>Bacillati</taxon>
        <taxon>Bacillota</taxon>
        <taxon>Clostridia</taxon>
        <taxon>Eubacteriales</taxon>
        <taxon>Peptococcaceae</taxon>
        <taxon>Desulfofundulus</taxon>
    </lineage>
</organism>
<accession>A0A1M4XXX8</accession>
<sequence>MLATYQTRIDDRTPYPYFDAMGEYFGRLERKLFVDHYIRGAPVNELKKRYIKEYRITARQFNSLHNSLSGKIESIREIQKYQEHDLLGRIGSTEKAIKEKEEKRDKIIKSLKKLQPRTEKWQKKIDRLKKIKFFLHQKKRRLRNLRQRLENLRKDMARGCVRICFGTRKLFKAQHNLEANGFKDHQEWLTAWRKARSSSFFILGSKDETCGNQTCTYFWDNTLRIRVANKFTKQFGRYIELTGIVFPYGQEHLDKARTVRRIVKGRKECTAAISYRFLRRGDSWYVHATTELEASPLRTSRWNGAVGIDLNDGFLRVGDIDRFGNPLNEFEIPVPMRDRSKNQVKAALGEAVKKAVLYTKERGKPIAIEDLDFVKKKQALRESGTKRARMLSGLTYRQFRMMVESCTLREGVELLKPEGKNVDPFATSVIGQLKFMARYGMSSHGSAACVIARRGLGFKLEKAAKSSVLELPERKRTSRRNYWLRVSNRLKRTHFSDRVALLYADRF</sequence>
<evidence type="ECO:0000313" key="3">
    <source>
        <dbReference type="Proteomes" id="UP000184196"/>
    </source>
</evidence>
<gene>
    <name evidence="2" type="ORF">SAMN02745218_01210</name>
</gene>